<dbReference type="GO" id="GO:0047110">
    <property type="term" value="F:phenylglyoxylate dehydrogenase (acylating) activity"/>
    <property type="evidence" value="ECO:0007669"/>
    <property type="project" value="UniProtKB-EC"/>
</dbReference>
<dbReference type="InterPro" id="IPR050260">
    <property type="entry name" value="FAD-bd_OxRdtase"/>
</dbReference>
<evidence type="ECO:0000259" key="4">
    <source>
        <dbReference type="Pfam" id="PF07992"/>
    </source>
</evidence>
<evidence type="ECO:0000256" key="3">
    <source>
        <dbReference type="ARBA" id="ARBA00022827"/>
    </source>
</evidence>
<dbReference type="NCBIfam" id="NF045765">
    <property type="entry name" value="PhenlGlyoxDHPadH"/>
    <property type="match status" value="1"/>
</dbReference>
<feature type="domain" description="FAD/NAD(P)-binding" evidence="4">
    <location>
        <begin position="5"/>
        <end position="282"/>
    </location>
</feature>
<dbReference type="AlphaFoldDB" id="A0A1J5R5G5"/>
<dbReference type="InterPro" id="IPR054806">
    <property type="entry name" value="PadH"/>
</dbReference>
<dbReference type="Pfam" id="PF07992">
    <property type="entry name" value="Pyr_redox_2"/>
    <property type="match status" value="1"/>
</dbReference>
<evidence type="ECO:0000256" key="2">
    <source>
        <dbReference type="ARBA" id="ARBA00022630"/>
    </source>
</evidence>
<dbReference type="SUPFAM" id="SSF51905">
    <property type="entry name" value="FAD/NAD(P)-binding domain"/>
    <property type="match status" value="2"/>
</dbReference>
<dbReference type="InterPro" id="IPR023753">
    <property type="entry name" value="FAD/NAD-binding_dom"/>
</dbReference>
<evidence type="ECO:0000256" key="1">
    <source>
        <dbReference type="ARBA" id="ARBA00001974"/>
    </source>
</evidence>
<sequence>MTDSRYLIVGASHAALAALAAIRMHDAEGSLTLMTREDELPYSPTVLPYVVSGRSAPDQVFLRDEEYFSRHRVNFLAGKTLAGIDVAGKRAKLASGEEIAFDKLLLATGAAPALPPIPGLDTVDFHVLRTLADAGGLRRALPAAQSAVVLGGGLIGMHAAENLAKAGVAVTVVEQAPQVLPGYFDRTAADIIERVFAEHGVRLLLGSGVTRVSPLRSGKAGARLTLADGSEQDADLLLVATGVAPVLDYLAGSGAATGSGILVDEHMRTSLADVWAAGDVAQARGFFAADGERILNGILPDAVLQGQTAGMAMAGDPALKAYPGGVPLNTYAFFGQQAVSVGSRSAGEVVAEETDPVAASYLKIVMKDNRLTGIFGINRALDPGVMWQLILRRVDLSALRDEFIAQPQRTARLLMSKTWR</sequence>
<dbReference type="PANTHER" id="PTHR43429">
    <property type="entry name" value="PYRIDINE NUCLEOTIDE-DISULFIDE OXIDOREDUCTASE DOMAIN-CONTAINING"/>
    <property type="match status" value="1"/>
</dbReference>
<comment type="cofactor">
    <cofactor evidence="1">
        <name>FAD</name>
        <dbReference type="ChEBI" id="CHEBI:57692"/>
    </cofactor>
</comment>
<dbReference type="EMBL" id="MLJW01000267">
    <property type="protein sequence ID" value="OIQ91190.1"/>
    <property type="molecule type" value="Genomic_DNA"/>
</dbReference>
<dbReference type="PRINTS" id="PR00368">
    <property type="entry name" value="FADPNR"/>
</dbReference>
<dbReference type="PRINTS" id="PR00411">
    <property type="entry name" value="PNDRDTASEI"/>
</dbReference>
<keyword evidence="3" id="KW-0274">FAD</keyword>
<keyword evidence="5" id="KW-0560">Oxidoreductase</keyword>
<dbReference type="Gene3D" id="3.50.50.60">
    <property type="entry name" value="FAD/NAD(P)-binding domain"/>
    <property type="match status" value="2"/>
</dbReference>
<dbReference type="PANTHER" id="PTHR43429:SF3">
    <property type="entry name" value="NITRITE REDUCTASE [NAD(P)H]"/>
    <property type="match status" value="1"/>
</dbReference>
<evidence type="ECO:0000313" key="5">
    <source>
        <dbReference type="EMBL" id="OIQ91190.1"/>
    </source>
</evidence>
<gene>
    <name evidence="5" type="primary">padH_4</name>
    <name evidence="5" type="ORF">GALL_269200</name>
</gene>
<dbReference type="InterPro" id="IPR036188">
    <property type="entry name" value="FAD/NAD-bd_sf"/>
</dbReference>
<comment type="caution">
    <text evidence="5">The sequence shown here is derived from an EMBL/GenBank/DDBJ whole genome shotgun (WGS) entry which is preliminary data.</text>
</comment>
<name>A0A1J5R5G5_9ZZZZ</name>
<dbReference type="EC" id="1.2.1.58" evidence="5"/>
<proteinExistence type="predicted"/>
<organism evidence="5">
    <name type="scientific">mine drainage metagenome</name>
    <dbReference type="NCBI Taxonomy" id="410659"/>
    <lineage>
        <taxon>unclassified sequences</taxon>
        <taxon>metagenomes</taxon>
        <taxon>ecological metagenomes</taxon>
    </lineage>
</organism>
<reference evidence="5" key="1">
    <citation type="submission" date="2016-10" db="EMBL/GenBank/DDBJ databases">
        <title>Sequence of Gallionella enrichment culture.</title>
        <authorList>
            <person name="Poehlein A."/>
            <person name="Muehling M."/>
            <person name="Daniel R."/>
        </authorList>
    </citation>
    <scope>NUCLEOTIDE SEQUENCE</scope>
</reference>
<keyword evidence="2" id="KW-0285">Flavoprotein</keyword>
<accession>A0A1J5R5G5</accession>
<protein>
    <submittedName>
        <fullName evidence="5">NADH-dependent phenylglyoxylate dehydrogenase subunit epsilon</fullName>
        <ecNumber evidence="5">1.2.1.58</ecNumber>
    </submittedName>
</protein>